<evidence type="ECO:0000256" key="6">
    <source>
        <dbReference type="SAM" id="SignalP"/>
    </source>
</evidence>
<reference evidence="7" key="1">
    <citation type="submission" date="2021-01" db="EMBL/GenBank/DDBJ databases">
        <authorList>
            <person name="Corre E."/>
            <person name="Pelletier E."/>
            <person name="Niang G."/>
            <person name="Scheremetjew M."/>
            <person name="Finn R."/>
            <person name="Kale V."/>
            <person name="Holt S."/>
            <person name="Cochrane G."/>
            <person name="Meng A."/>
            <person name="Brown T."/>
            <person name="Cohen L."/>
        </authorList>
    </citation>
    <scope>NUCLEOTIDE SEQUENCE</scope>
    <source>
        <strain evidence="7">SPMC142</strain>
    </source>
</reference>
<dbReference type="PANTHER" id="PTHR12935:SF0">
    <property type="entry name" value="GAMMA-GLUTAMYLCYCLOTRANSFERASE"/>
    <property type="match status" value="1"/>
</dbReference>
<evidence type="ECO:0000256" key="1">
    <source>
        <dbReference type="ARBA" id="ARBA00012346"/>
    </source>
</evidence>
<name>A0A7S3SXV2_9SPIT</name>
<dbReference type="GO" id="GO:0003839">
    <property type="term" value="F:gamma-glutamylcyclotransferase activity"/>
    <property type="evidence" value="ECO:0007669"/>
    <property type="project" value="UniProtKB-EC"/>
</dbReference>
<protein>
    <recommendedName>
        <fullName evidence="1">gamma-glutamylcyclotransferase</fullName>
        <ecNumber evidence="1">4.3.2.9</ecNumber>
    </recommendedName>
</protein>
<dbReference type="SUPFAM" id="SSF110857">
    <property type="entry name" value="Gamma-glutamyl cyclotransferase-like"/>
    <property type="match status" value="1"/>
</dbReference>
<feature type="binding site" evidence="4">
    <location>
        <begin position="37"/>
        <end position="42"/>
    </location>
    <ligand>
        <name>substrate</name>
    </ligand>
</feature>
<keyword evidence="6" id="KW-0732">Signal</keyword>
<dbReference type="EC" id="4.3.2.9" evidence="1"/>
<dbReference type="Pfam" id="PF13772">
    <property type="entry name" value="AIG2_2"/>
    <property type="match status" value="1"/>
</dbReference>
<evidence type="ECO:0000256" key="5">
    <source>
        <dbReference type="SAM" id="MobiDB-lite"/>
    </source>
</evidence>
<dbReference type="InterPro" id="IPR013024">
    <property type="entry name" value="GGCT-like"/>
</dbReference>
<dbReference type="CDD" id="cd06661">
    <property type="entry name" value="GGCT_like"/>
    <property type="match status" value="1"/>
</dbReference>
<dbReference type="InterPro" id="IPR017939">
    <property type="entry name" value="G-Glutamylcylcotransferase"/>
</dbReference>
<dbReference type="InterPro" id="IPR036568">
    <property type="entry name" value="GGCT-like_sf"/>
</dbReference>
<dbReference type="EMBL" id="HBIQ01061950">
    <property type="protein sequence ID" value="CAE0568231.1"/>
    <property type="molecule type" value="Transcribed_RNA"/>
</dbReference>
<keyword evidence="2" id="KW-0456">Lyase</keyword>
<feature type="chain" id="PRO_5031160406" description="gamma-glutamylcyclotransferase" evidence="6">
    <location>
        <begin position="20"/>
        <end position="226"/>
    </location>
</feature>
<feature type="signal peptide" evidence="6">
    <location>
        <begin position="1"/>
        <end position="19"/>
    </location>
</feature>
<evidence type="ECO:0000313" key="7">
    <source>
        <dbReference type="EMBL" id="CAE0568231.1"/>
    </source>
</evidence>
<sequence length="226" mass="24417">MDPTVVLLILTAAVNPAMAGFVKPPPSTTPGGFVVEYFAIGSNMKEEVMTKRRRITPVAPARPAVAPNHELTFDVPGLSVLEPAFAAIKPNEGRECHGVLYTLTPADWLRLLASEGVPLAYRPVPLTVECYDGRRVEAMSLGVGAGIPTAQFRGTRKGVDDVAEIQPRPSQRYLNLLREGARESGLAATWVEYLEGLQPAPGSADAPNSRPQTKRNYEQRPGATFI</sequence>
<gene>
    <name evidence="7" type="ORF">SACU0126_LOCUS19662</name>
</gene>
<evidence type="ECO:0000256" key="2">
    <source>
        <dbReference type="ARBA" id="ARBA00023239"/>
    </source>
</evidence>
<feature type="region of interest" description="Disordered" evidence="5">
    <location>
        <begin position="200"/>
        <end position="226"/>
    </location>
</feature>
<feature type="binding site" evidence="4">
    <location>
        <position position="173"/>
    </location>
    <ligand>
        <name>substrate</name>
    </ligand>
</feature>
<proteinExistence type="predicted"/>
<evidence type="ECO:0000256" key="4">
    <source>
        <dbReference type="PIRSR" id="PIRSR617939-2"/>
    </source>
</evidence>
<accession>A0A7S3SXV2</accession>
<evidence type="ECO:0000256" key="3">
    <source>
        <dbReference type="PIRSR" id="PIRSR617939-1"/>
    </source>
</evidence>
<organism evidence="7">
    <name type="scientific">Strombidinopsis acuminata</name>
    <dbReference type="NCBI Taxonomy" id="141414"/>
    <lineage>
        <taxon>Eukaryota</taxon>
        <taxon>Sar</taxon>
        <taxon>Alveolata</taxon>
        <taxon>Ciliophora</taxon>
        <taxon>Intramacronucleata</taxon>
        <taxon>Spirotrichea</taxon>
        <taxon>Choreotrichia</taxon>
        <taxon>Choreotrichida</taxon>
        <taxon>Strombidinopsidae</taxon>
        <taxon>Strombidinopsis</taxon>
    </lineage>
</organism>
<feature type="active site" description="Proton acceptor" evidence="3">
    <location>
        <position position="115"/>
    </location>
</feature>
<dbReference type="PANTHER" id="PTHR12935">
    <property type="entry name" value="GAMMA-GLUTAMYLCYCLOTRANSFERASE"/>
    <property type="match status" value="1"/>
</dbReference>
<dbReference type="AlphaFoldDB" id="A0A7S3SXV2"/>
<dbReference type="Gene3D" id="3.10.490.10">
    <property type="entry name" value="Gamma-glutamyl cyclotransferase-like"/>
    <property type="match status" value="1"/>
</dbReference>